<dbReference type="Pfam" id="PF02557">
    <property type="entry name" value="VanY"/>
    <property type="match status" value="1"/>
</dbReference>
<dbReference type="InterPro" id="IPR003709">
    <property type="entry name" value="VanY-like_core_dom"/>
</dbReference>
<evidence type="ECO:0000313" key="3">
    <source>
        <dbReference type="EMBL" id="MFG1711196.1"/>
    </source>
</evidence>
<feature type="domain" description="D-alanyl-D-alanine carboxypeptidase-like core" evidence="2">
    <location>
        <begin position="75"/>
        <end position="193"/>
    </location>
</feature>
<name>A0ABW7AUY1_9ACTN</name>
<sequence length="237" mass="26476">MDEPRTIPPRPRDRLFAAVTLVLAVLLLPAALARHPGRARELACRWALGMRFPAEDLTGLTDGAMAAFTAARTEALWRHGQLIGLTSGYRDPHVQQRMFDEEVCAAPAPRPRHECSCYHRRNPTTSRASRWTRAPRRRALARGTVSKYGSEEEAARWVATAGTSAHVSGDAVDIGLFDAAAWLSEYGAEYGLCQIYSNEPWHYDLRPEAVDDSCPPMYADPTHDPRGREKRAPVSWR</sequence>
<reference evidence="3 4" key="1">
    <citation type="submission" date="2024-10" db="EMBL/GenBank/DDBJ databases">
        <authorList>
            <person name="Topkara A.R."/>
            <person name="Saygin H."/>
        </authorList>
    </citation>
    <scope>NUCLEOTIDE SEQUENCE [LARGE SCALE GENOMIC DNA]</scope>
    <source>
        <strain evidence="3 4">M3C6</strain>
    </source>
</reference>
<dbReference type="Proteomes" id="UP001603978">
    <property type="component" value="Unassembled WGS sequence"/>
</dbReference>
<dbReference type="InterPro" id="IPR009045">
    <property type="entry name" value="Zn_M74/Hedgehog-like"/>
</dbReference>
<keyword evidence="3" id="KW-0378">Hydrolase</keyword>
<dbReference type="Gene3D" id="3.30.1380.10">
    <property type="match status" value="1"/>
</dbReference>
<protein>
    <submittedName>
        <fullName evidence="3">D-alanyl-D-alanine carboxypeptidase family protein</fullName>
    </submittedName>
</protein>
<accession>A0ABW7AUY1</accession>
<gene>
    <name evidence="3" type="ORF">ACFLIM_49405</name>
</gene>
<comment type="caution">
    <text evidence="3">The sequence shown here is derived from an EMBL/GenBank/DDBJ whole genome shotgun (WGS) entry which is preliminary data.</text>
</comment>
<evidence type="ECO:0000259" key="2">
    <source>
        <dbReference type="Pfam" id="PF02557"/>
    </source>
</evidence>
<dbReference type="RefSeq" id="WP_393177740.1">
    <property type="nucleotide sequence ID" value="NZ_JBICRM010000076.1"/>
</dbReference>
<dbReference type="GO" id="GO:0004180">
    <property type="term" value="F:carboxypeptidase activity"/>
    <property type="evidence" value="ECO:0007669"/>
    <property type="project" value="UniProtKB-KW"/>
</dbReference>
<dbReference type="SUPFAM" id="SSF55166">
    <property type="entry name" value="Hedgehog/DD-peptidase"/>
    <property type="match status" value="1"/>
</dbReference>
<keyword evidence="3" id="KW-0121">Carboxypeptidase</keyword>
<keyword evidence="3" id="KW-0645">Protease</keyword>
<proteinExistence type="predicted"/>
<keyword evidence="4" id="KW-1185">Reference proteome</keyword>
<feature type="region of interest" description="Disordered" evidence="1">
    <location>
        <begin position="214"/>
        <end position="237"/>
    </location>
</feature>
<feature type="compositionally biased region" description="Basic and acidic residues" evidence="1">
    <location>
        <begin position="221"/>
        <end position="237"/>
    </location>
</feature>
<evidence type="ECO:0000256" key="1">
    <source>
        <dbReference type="SAM" id="MobiDB-lite"/>
    </source>
</evidence>
<evidence type="ECO:0000313" key="4">
    <source>
        <dbReference type="Proteomes" id="UP001603978"/>
    </source>
</evidence>
<organism evidence="3 4">
    <name type="scientific">Nonomuraea marmarensis</name>
    <dbReference type="NCBI Taxonomy" id="3351344"/>
    <lineage>
        <taxon>Bacteria</taxon>
        <taxon>Bacillati</taxon>
        <taxon>Actinomycetota</taxon>
        <taxon>Actinomycetes</taxon>
        <taxon>Streptosporangiales</taxon>
        <taxon>Streptosporangiaceae</taxon>
        <taxon>Nonomuraea</taxon>
    </lineage>
</organism>
<dbReference type="EMBL" id="JBICRM010000076">
    <property type="protein sequence ID" value="MFG1711196.1"/>
    <property type="molecule type" value="Genomic_DNA"/>
</dbReference>